<feature type="transmembrane region" description="Helical" evidence="6">
    <location>
        <begin position="125"/>
        <end position="144"/>
    </location>
</feature>
<keyword evidence="5 6" id="KW-0472">Membrane</keyword>
<evidence type="ECO:0000313" key="7">
    <source>
        <dbReference type="EMBL" id="KPJ51172.1"/>
    </source>
</evidence>
<evidence type="ECO:0008006" key="9">
    <source>
        <dbReference type="Google" id="ProtNLM"/>
    </source>
</evidence>
<organism evidence="7 8">
    <name type="scientific">candidate division TA06 bacterium DG_26</name>
    <dbReference type="NCBI Taxonomy" id="1703771"/>
    <lineage>
        <taxon>Bacteria</taxon>
        <taxon>Bacteria division TA06</taxon>
    </lineage>
</organism>
<proteinExistence type="predicted"/>
<feature type="transmembrane region" description="Helical" evidence="6">
    <location>
        <begin position="6"/>
        <end position="28"/>
    </location>
</feature>
<dbReference type="EMBL" id="LIZT01000005">
    <property type="protein sequence ID" value="KPJ51172.1"/>
    <property type="molecule type" value="Genomic_DNA"/>
</dbReference>
<dbReference type="Proteomes" id="UP000051124">
    <property type="component" value="Unassembled WGS sequence"/>
</dbReference>
<keyword evidence="2" id="KW-1003">Cell membrane</keyword>
<feature type="transmembrane region" description="Helical" evidence="6">
    <location>
        <begin position="40"/>
        <end position="61"/>
    </location>
</feature>
<dbReference type="InterPro" id="IPR022791">
    <property type="entry name" value="L-PG_synthase/AglD"/>
</dbReference>
<dbReference type="PATRIC" id="fig|1703771.3.peg.1399"/>
<gene>
    <name evidence="7" type="ORF">AMJ40_00795</name>
</gene>
<dbReference type="GO" id="GO:0005886">
    <property type="term" value="C:plasma membrane"/>
    <property type="evidence" value="ECO:0007669"/>
    <property type="project" value="UniProtKB-SubCell"/>
</dbReference>
<dbReference type="AlphaFoldDB" id="A0A0S7WM00"/>
<evidence type="ECO:0000313" key="8">
    <source>
        <dbReference type="Proteomes" id="UP000051124"/>
    </source>
</evidence>
<feature type="transmembrane region" description="Helical" evidence="6">
    <location>
        <begin position="237"/>
        <end position="257"/>
    </location>
</feature>
<keyword evidence="3 6" id="KW-0812">Transmembrane</keyword>
<feature type="transmembrane region" description="Helical" evidence="6">
    <location>
        <begin position="150"/>
        <end position="169"/>
    </location>
</feature>
<name>A0A0S7WM00_UNCT6</name>
<evidence type="ECO:0000256" key="4">
    <source>
        <dbReference type="ARBA" id="ARBA00022989"/>
    </source>
</evidence>
<feature type="transmembrane region" description="Helical" evidence="6">
    <location>
        <begin position="292"/>
        <end position="309"/>
    </location>
</feature>
<evidence type="ECO:0000256" key="5">
    <source>
        <dbReference type="ARBA" id="ARBA00023136"/>
    </source>
</evidence>
<evidence type="ECO:0000256" key="3">
    <source>
        <dbReference type="ARBA" id="ARBA00022692"/>
    </source>
</evidence>
<evidence type="ECO:0000256" key="2">
    <source>
        <dbReference type="ARBA" id="ARBA00022475"/>
    </source>
</evidence>
<comment type="caution">
    <text evidence="7">The sequence shown here is derived from an EMBL/GenBank/DDBJ whole genome shotgun (WGS) entry which is preliminary data.</text>
</comment>
<accession>A0A0S7WM00</accession>
<evidence type="ECO:0000256" key="1">
    <source>
        <dbReference type="ARBA" id="ARBA00004651"/>
    </source>
</evidence>
<comment type="subcellular location">
    <subcellularLocation>
        <location evidence="1">Cell membrane</location>
        <topology evidence="1">Multi-pass membrane protein</topology>
    </subcellularLocation>
</comment>
<dbReference type="PANTHER" id="PTHR40277">
    <property type="entry name" value="BLL5419 PROTEIN"/>
    <property type="match status" value="1"/>
</dbReference>
<feature type="transmembrane region" description="Helical" evidence="6">
    <location>
        <begin position="210"/>
        <end position="231"/>
    </location>
</feature>
<dbReference type="NCBIfam" id="TIGR00374">
    <property type="entry name" value="flippase-like domain"/>
    <property type="match status" value="1"/>
</dbReference>
<dbReference type="PANTHER" id="PTHR40277:SF1">
    <property type="entry name" value="BLL5419 PROTEIN"/>
    <property type="match status" value="1"/>
</dbReference>
<feature type="transmembrane region" description="Helical" evidence="6">
    <location>
        <begin position="81"/>
        <end position="104"/>
    </location>
</feature>
<protein>
    <recommendedName>
        <fullName evidence="9">Flippase-like domain-containing protein</fullName>
    </recommendedName>
</protein>
<dbReference type="Pfam" id="PF03706">
    <property type="entry name" value="LPG_synthase_TM"/>
    <property type="match status" value="1"/>
</dbReference>
<evidence type="ECO:0000256" key="6">
    <source>
        <dbReference type="SAM" id="Phobius"/>
    </source>
</evidence>
<sequence length="316" mass="34781">MGRRFYFTFLKVGAGVGLIILLLHMAPLREVGADLRNANPGYLLLAAVVYLAGLLVGPLRWSKLLSVKGIEVSFRKLASYFFIGLFFNNFLPTIVGGDVARATYVAMDSKKKSEAFASTIVDRAIGFFALTVIVLFITLGFSHVLMDKGVVLVAVALIFIVTGCAALLFKTSIFNRLSAMLPRIRWFNVGRGVANVYSSIYLYRKHRSTCLLAFGLSVVLQSSMIVSNYILGYSVGMRIAAVYFFLLIPIIAFVSMIPVTPNAIGVREWGYRLLFIQIGATEAQAVSLSVLNLFLVLLVSLIGGLLFVVRRERIKV</sequence>
<reference evidence="7 8" key="1">
    <citation type="journal article" date="2015" name="Microbiome">
        <title>Genomic resolution of linkages in carbon, nitrogen, and sulfur cycling among widespread estuary sediment bacteria.</title>
        <authorList>
            <person name="Baker B.J."/>
            <person name="Lazar C.S."/>
            <person name="Teske A.P."/>
            <person name="Dick G.J."/>
        </authorList>
    </citation>
    <scope>NUCLEOTIDE SEQUENCE [LARGE SCALE GENOMIC DNA]</scope>
    <source>
        <strain evidence="7">DG_26</strain>
    </source>
</reference>
<keyword evidence="4 6" id="KW-1133">Transmembrane helix</keyword>